<keyword evidence="1" id="KW-0808">Transferase</keyword>
<dbReference type="Pfam" id="PF13649">
    <property type="entry name" value="Methyltransf_25"/>
    <property type="match status" value="1"/>
</dbReference>
<evidence type="ECO:0000313" key="3">
    <source>
        <dbReference type="EMBL" id="GMQ29740.1"/>
    </source>
</evidence>
<keyword evidence="4" id="KW-1185">Reference proteome</keyword>
<keyword evidence="3" id="KW-0489">Methyltransferase</keyword>
<reference evidence="3 4" key="1">
    <citation type="submission" date="2023-08" db="EMBL/GenBank/DDBJ databases">
        <title>Draft genome sequence of Algoriphagus confluentis.</title>
        <authorList>
            <person name="Takatani N."/>
            <person name="Hosokawa M."/>
            <person name="Sawabe T."/>
        </authorList>
    </citation>
    <scope>NUCLEOTIDE SEQUENCE [LARGE SCALE GENOMIC DNA]</scope>
    <source>
        <strain evidence="3 4">NBRC 111222</strain>
    </source>
</reference>
<feature type="domain" description="Methyltransferase" evidence="2">
    <location>
        <begin position="40"/>
        <end position="128"/>
    </location>
</feature>
<dbReference type="InterPro" id="IPR029063">
    <property type="entry name" value="SAM-dependent_MTases_sf"/>
</dbReference>
<dbReference type="InterPro" id="IPR041698">
    <property type="entry name" value="Methyltransf_25"/>
</dbReference>
<accession>A0ABQ6PR50</accession>
<dbReference type="PANTHER" id="PTHR43861:SF3">
    <property type="entry name" value="PUTATIVE (AFU_ORTHOLOGUE AFUA_2G14390)-RELATED"/>
    <property type="match status" value="1"/>
</dbReference>
<proteinExistence type="predicted"/>
<evidence type="ECO:0000256" key="1">
    <source>
        <dbReference type="ARBA" id="ARBA00022679"/>
    </source>
</evidence>
<dbReference type="GO" id="GO:0008168">
    <property type="term" value="F:methyltransferase activity"/>
    <property type="evidence" value="ECO:0007669"/>
    <property type="project" value="UniProtKB-KW"/>
</dbReference>
<gene>
    <name evidence="3" type="ORF">Aconfl_23830</name>
</gene>
<dbReference type="PANTHER" id="PTHR43861">
    <property type="entry name" value="TRANS-ACONITATE 2-METHYLTRANSFERASE-RELATED"/>
    <property type="match status" value="1"/>
</dbReference>
<dbReference type="RefSeq" id="WP_338224460.1">
    <property type="nucleotide sequence ID" value="NZ_BTPD01000007.1"/>
</dbReference>
<dbReference type="GO" id="GO:0032259">
    <property type="term" value="P:methylation"/>
    <property type="evidence" value="ECO:0007669"/>
    <property type="project" value="UniProtKB-KW"/>
</dbReference>
<organism evidence="3 4">
    <name type="scientific">Algoriphagus confluentis</name>
    <dbReference type="NCBI Taxonomy" id="1697556"/>
    <lineage>
        <taxon>Bacteria</taxon>
        <taxon>Pseudomonadati</taxon>
        <taxon>Bacteroidota</taxon>
        <taxon>Cytophagia</taxon>
        <taxon>Cytophagales</taxon>
        <taxon>Cyclobacteriaceae</taxon>
        <taxon>Algoriphagus</taxon>
    </lineage>
</organism>
<dbReference type="Gene3D" id="3.40.50.150">
    <property type="entry name" value="Vaccinia Virus protein VP39"/>
    <property type="match status" value="1"/>
</dbReference>
<sequence>MKEFWNTRYQVDVYAYGKEPNRFLAQELSKLIPGKALFAAEGEGRNAVFAAKLGWQVTAFDFSVEAKKKAERLAKEAKVILDYQVASLEEFSSPSESFDLLVLIFAHFPEGKRRSFHQKLIQFLKPGGILILEGFSKDHLRFNTINEKAGGPKEESMLFSLEELKKDFEGMDFLIYEELETELEEGEFHSGQSAVVRIIAKKR</sequence>
<comment type="caution">
    <text evidence="3">The sequence shown here is derived from an EMBL/GenBank/DDBJ whole genome shotgun (WGS) entry which is preliminary data.</text>
</comment>
<evidence type="ECO:0000259" key="2">
    <source>
        <dbReference type="Pfam" id="PF13649"/>
    </source>
</evidence>
<dbReference type="SUPFAM" id="SSF53335">
    <property type="entry name" value="S-adenosyl-L-methionine-dependent methyltransferases"/>
    <property type="match status" value="1"/>
</dbReference>
<dbReference type="CDD" id="cd02440">
    <property type="entry name" value="AdoMet_MTases"/>
    <property type="match status" value="1"/>
</dbReference>
<name>A0ABQ6PR50_9BACT</name>
<protein>
    <submittedName>
        <fullName evidence="3">Class I SAM-dependent methyltransferase</fullName>
    </submittedName>
</protein>
<evidence type="ECO:0000313" key="4">
    <source>
        <dbReference type="Proteomes" id="UP001338309"/>
    </source>
</evidence>
<dbReference type="Proteomes" id="UP001338309">
    <property type="component" value="Unassembled WGS sequence"/>
</dbReference>
<dbReference type="EMBL" id="BTPD01000007">
    <property type="protein sequence ID" value="GMQ29740.1"/>
    <property type="molecule type" value="Genomic_DNA"/>
</dbReference>